<dbReference type="PANTHER" id="PTHR32089">
    <property type="entry name" value="METHYL-ACCEPTING CHEMOTAXIS PROTEIN MCPB"/>
    <property type="match status" value="1"/>
</dbReference>
<gene>
    <name evidence="7" type="ORF">GCM10007890_02820</name>
</gene>
<reference evidence="8" key="1">
    <citation type="journal article" date="2019" name="Int. J. Syst. Evol. Microbiol.">
        <title>The Global Catalogue of Microorganisms (GCM) 10K type strain sequencing project: providing services to taxonomists for standard genome sequencing and annotation.</title>
        <authorList>
            <consortium name="The Broad Institute Genomics Platform"/>
            <consortium name="The Broad Institute Genome Sequencing Center for Infectious Disease"/>
            <person name="Wu L."/>
            <person name="Ma J."/>
        </authorList>
    </citation>
    <scope>NUCLEOTIDE SEQUENCE [LARGE SCALE GENOMIC DNA]</scope>
    <source>
        <strain evidence="8">NBRC 103632</strain>
    </source>
</reference>
<organism evidence="7 8">
    <name type="scientific">Methylobacterium tardum</name>
    <dbReference type="NCBI Taxonomy" id="374432"/>
    <lineage>
        <taxon>Bacteria</taxon>
        <taxon>Pseudomonadati</taxon>
        <taxon>Pseudomonadota</taxon>
        <taxon>Alphaproteobacteria</taxon>
        <taxon>Hyphomicrobiales</taxon>
        <taxon>Methylobacteriaceae</taxon>
        <taxon>Methylobacterium</taxon>
    </lineage>
</organism>
<dbReference type="AlphaFoldDB" id="A0AA37T7K0"/>
<dbReference type="PROSITE" id="PS50111">
    <property type="entry name" value="CHEMOTAXIS_TRANSDUC_2"/>
    <property type="match status" value="1"/>
</dbReference>
<dbReference type="SMART" id="SM00304">
    <property type="entry name" value="HAMP"/>
    <property type="match status" value="1"/>
</dbReference>
<dbReference type="InterPro" id="IPR004089">
    <property type="entry name" value="MCPsignal_dom"/>
</dbReference>
<name>A0AA37T7K0_9HYPH</name>
<evidence type="ECO:0000256" key="4">
    <source>
        <dbReference type="SAM" id="Phobius"/>
    </source>
</evidence>
<keyword evidence="8" id="KW-1185">Reference proteome</keyword>
<comment type="caution">
    <text evidence="7">The sequence shown here is derived from an EMBL/GenBank/DDBJ whole genome shotgun (WGS) entry which is preliminary data.</text>
</comment>
<accession>A0AA37T7K0</accession>
<evidence type="ECO:0000256" key="3">
    <source>
        <dbReference type="PROSITE-ProRule" id="PRU00284"/>
    </source>
</evidence>
<dbReference type="SMART" id="SM00283">
    <property type="entry name" value="MA"/>
    <property type="match status" value="1"/>
</dbReference>
<dbReference type="Pfam" id="PF00672">
    <property type="entry name" value="HAMP"/>
    <property type="match status" value="1"/>
</dbReference>
<evidence type="ECO:0000313" key="8">
    <source>
        <dbReference type="Proteomes" id="UP001157440"/>
    </source>
</evidence>
<dbReference type="SUPFAM" id="SSF158472">
    <property type="entry name" value="HAMP domain-like"/>
    <property type="match status" value="1"/>
</dbReference>
<dbReference type="GO" id="GO:0007165">
    <property type="term" value="P:signal transduction"/>
    <property type="evidence" value="ECO:0007669"/>
    <property type="project" value="UniProtKB-KW"/>
</dbReference>
<dbReference type="Gene3D" id="6.10.340.10">
    <property type="match status" value="1"/>
</dbReference>
<dbReference type="SUPFAM" id="SSF58104">
    <property type="entry name" value="Methyl-accepting chemotaxis protein (MCP) signaling domain"/>
    <property type="match status" value="1"/>
</dbReference>
<comment type="similarity">
    <text evidence="2">Belongs to the methyl-accepting chemotaxis (MCP) protein family.</text>
</comment>
<evidence type="ECO:0000256" key="2">
    <source>
        <dbReference type="ARBA" id="ARBA00029447"/>
    </source>
</evidence>
<evidence type="ECO:0000256" key="1">
    <source>
        <dbReference type="ARBA" id="ARBA00023224"/>
    </source>
</evidence>
<keyword evidence="4" id="KW-0812">Transmembrane</keyword>
<dbReference type="PROSITE" id="PS50885">
    <property type="entry name" value="HAMP"/>
    <property type="match status" value="1"/>
</dbReference>
<dbReference type="Pfam" id="PF00015">
    <property type="entry name" value="MCPsignal"/>
    <property type="match status" value="1"/>
</dbReference>
<dbReference type="CDD" id="cd06225">
    <property type="entry name" value="HAMP"/>
    <property type="match status" value="1"/>
</dbReference>
<keyword evidence="4" id="KW-0472">Membrane</keyword>
<protein>
    <submittedName>
        <fullName evidence="7">Methyl-accepting chemotaxis protein</fullName>
    </submittedName>
</protein>
<dbReference type="GO" id="GO:0016020">
    <property type="term" value="C:membrane"/>
    <property type="evidence" value="ECO:0007669"/>
    <property type="project" value="InterPro"/>
</dbReference>
<dbReference type="RefSeq" id="WP_238199938.1">
    <property type="nucleotide sequence ID" value="NZ_BPQZ01000052.1"/>
</dbReference>
<feature type="domain" description="Methyl-accepting transducer" evidence="5">
    <location>
        <begin position="297"/>
        <end position="533"/>
    </location>
</feature>
<evidence type="ECO:0000259" key="5">
    <source>
        <dbReference type="PROSITE" id="PS50111"/>
    </source>
</evidence>
<dbReference type="Proteomes" id="UP001157440">
    <property type="component" value="Unassembled WGS sequence"/>
</dbReference>
<sequence>MSIRYKILLPLLAFMLLAALLSGVTGLVGLGAVTDLAGLTERTSEANEVSRAARDHFRQAEALVARVTAMTDLVDMDPINAQFATAGDELASLLARLKNAALSDRMRVLSRNTDADAAQWRADAEILLGVRPAREIPTQERMTRRSRGLQQRFDEIVALAAEDARTRIGSTREATASKIWMMLGLAGAVVVLGSATAWWLAGSLAKPLVRLTADTSRLAQGDTSVRLLGADRGDEIGAIARAVVAVRDMSLEEAAKQLATTEAGRLREEQARRAMLRDLADQFEHSVGAIVEHVGQAVGSLQASSDTMSAAVDGTAHRSATAAGAARHTSGNVHAVAAAAEEIGVTVQEIGRQVEQATAMSAHAVQAVSRTDQTMVDLATAATRIGDVTGIVSRIAGQTNLLALNATIEAARAGQAGRGFAIVAAEVKELASQTTRATEEIGRQITAIQAATGGAAEAIRDIVEQIHAMNGVTMSIAAGVEEQSATTQEIMRSMVQASAGTDQVTVNISEVARSAESAGEAAHSVAAAADTLAEQSRTLRIEVLQFLANVRAA</sequence>
<evidence type="ECO:0000259" key="6">
    <source>
        <dbReference type="PROSITE" id="PS50885"/>
    </source>
</evidence>
<dbReference type="EMBL" id="BSPL01000004">
    <property type="protein sequence ID" value="GLS68270.1"/>
    <property type="molecule type" value="Genomic_DNA"/>
</dbReference>
<proteinExistence type="inferred from homology"/>
<dbReference type="InterPro" id="IPR003660">
    <property type="entry name" value="HAMP_dom"/>
</dbReference>
<keyword evidence="1 3" id="KW-0807">Transducer</keyword>
<dbReference type="PANTHER" id="PTHR32089:SF112">
    <property type="entry name" value="LYSOZYME-LIKE PROTEIN-RELATED"/>
    <property type="match status" value="1"/>
</dbReference>
<dbReference type="GO" id="GO:0006935">
    <property type="term" value="P:chemotaxis"/>
    <property type="evidence" value="ECO:0007669"/>
    <property type="project" value="InterPro"/>
</dbReference>
<evidence type="ECO:0000313" key="7">
    <source>
        <dbReference type="EMBL" id="GLS68270.1"/>
    </source>
</evidence>
<dbReference type="InterPro" id="IPR004090">
    <property type="entry name" value="Chemotax_Me-accpt_rcpt"/>
</dbReference>
<dbReference type="PRINTS" id="PR00260">
    <property type="entry name" value="CHEMTRNSDUCR"/>
</dbReference>
<dbReference type="Gene3D" id="1.10.287.950">
    <property type="entry name" value="Methyl-accepting chemotaxis protein"/>
    <property type="match status" value="1"/>
</dbReference>
<feature type="domain" description="HAMP" evidence="6">
    <location>
        <begin position="202"/>
        <end position="255"/>
    </location>
</feature>
<feature type="transmembrane region" description="Helical" evidence="4">
    <location>
        <begin position="179"/>
        <end position="201"/>
    </location>
</feature>
<dbReference type="GO" id="GO:0004888">
    <property type="term" value="F:transmembrane signaling receptor activity"/>
    <property type="evidence" value="ECO:0007669"/>
    <property type="project" value="InterPro"/>
</dbReference>
<keyword evidence="4" id="KW-1133">Transmembrane helix</keyword>